<keyword evidence="1" id="KW-0472">Membrane</keyword>
<reference evidence="3" key="1">
    <citation type="submission" date="2016-10" db="EMBL/GenBank/DDBJ databases">
        <authorList>
            <person name="Varghese N."/>
            <person name="Submissions S."/>
        </authorList>
    </citation>
    <scope>NUCLEOTIDE SEQUENCE [LARGE SCALE GENOMIC DNA]</scope>
    <source>
        <strain evidence="3">DC30,IBRC 10041,KCTC 4046</strain>
    </source>
</reference>
<evidence type="ECO:0000313" key="2">
    <source>
        <dbReference type="EMBL" id="SDY41422.1"/>
    </source>
</evidence>
<evidence type="ECO:0000256" key="1">
    <source>
        <dbReference type="SAM" id="Phobius"/>
    </source>
</evidence>
<protein>
    <submittedName>
        <fullName evidence="2">Uncharacterized protein</fullName>
    </submittedName>
</protein>
<feature type="transmembrane region" description="Helical" evidence="1">
    <location>
        <begin position="50"/>
        <end position="68"/>
    </location>
</feature>
<organism evidence="2 3">
    <name type="scientific">Halopenitus persicus</name>
    <dbReference type="NCBI Taxonomy" id="1048396"/>
    <lineage>
        <taxon>Archaea</taxon>
        <taxon>Methanobacteriati</taxon>
        <taxon>Methanobacteriota</taxon>
        <taxon>Stenosarchaea group</taxon>
        <taxon>Halobacteria</taxon>
        <taxon>Halobacteriales</taxon>
        <taxon>Haloferacaceae</taxon>
        <taxon>Halopenitus</taxon>
    </lineage>
</organism>
<keyword evidence="1" id="KW-1133">Transmembrane helix</keyword>
<keyword evidence="1" id="KW-0812">Transmembrane</keyword>
<dbReference type="EMBL" id="FNPC01000005">
    <property type="protein sequence ID" value="SDY41422.1"/>
    <property type="molecule type" value="Genomic_DNA"/>
</dbReference>
<dbReference type="RefSeq" id="WP_021073633.1">
    <property type="nucleotide sequence ID" value="NZ_FNPC01000005.1"/>
</dbReference>
<feature type="transmembrane region" description="Helical" evidence="1">
    <location>
        <begin position="120"/>
        <end position="148"/>
    </location>
</feature>
<dbReference type="AlphaFoldDB" id="A0A1H3JNB9"/>
<feature type="transmembrane region" description="Helical" evidence="1">
    <location>
        <begin position="89"/>
        <end position="114"/>
    </location>
</feature>
<keyword evidence="3" id="KW-1185">Reference proteome</keyword>
<accession>A0A1H3JNB9</accession>
<dbReference type="OrthoDB" id="330652at2157"/>
<name>A0A1H3JNB9_9EURY</name>
<dbReference type="Proteomes" id="UP000199079">
    <property type="component" value="Unassembled WGS sequence"/>
</dbReference>
<evidence type="ECO:0000313" key="3">
    <source>
        <dbReference type="Proteomes" id="UP000199079"/>
    </source>
</evidence>
<dbReference type="GeneID" id="43837667"/>
<proteinExistence type="predicted"/>
<gene>
    <name evidence="2" type="ORF">SAMN05216564_10582</name>
</gene>
<sequence length="152" mass="15647">MNVVALLPIVAGIAAVVIGVTRRLSLLLIELDGATLAPRLLALTTLGGRFVSFLAVYGLVLGTAYLVGRRDEPRRDETRKDEIGTTLRTNHVLPAGGVAALAHLLTAGAILLVVELAQSWIVTVAVLVGSSVGVGVQIAIVAVAGLALGARR</sequence>